<dbReference type="InterPro" id="IPR016135">
    <property type="entry name" value="UBQ-conjugating_enzyme/RWD"/>
</dbReference>
<keyword evidence="1" id="KW-0808">Transferase</keyword>
<dbReference type="Proteomes" id="UP001396898">
    <property type="component" value="Unassembled WGS sequence"/>
</dbReference>
<proteinExistence type="predicted"/>
<keyword evidence="6" id="KW-1185">Reference proteome</keyword>
<name>A0ABR1R4E3_9PEZI</name>
<gene>
    <name evidence="5" type="ORF">PG991_014734</name>
</gene>
<accession>A0ABR1R4E3</accession>
<sequence>MFKWLRKKKQKHSANPDQQQQPLLTRSPEPSGSPAPATSPVENSVQQQLHDSDEYPQSVEDREDLKNLKLLLSRFPIWCAGCSKTIILRAEDVSRSVRMWWEERTPNTAAAVRAELVCGLYCGRSGCGAVTCLCGSRVSAGSSSELPQALVSGKTRVHINHCCNQGRNLVLWALACAKSQFKLSSSQWILHRNPPTPTKASQSSRTQDLATATLELRFRLVASLLPLLRGQDDSNMGLVAFMLARSDLLNWAADLLVNDSVQDIQKHFYLYDGLLDFIQSLARHPATNRLMTQERRIFSDEGKLIRLSFIPSKDISSKANAKYKFDTEEADDANMRSWNRRLILIAKSYQDPKPAAELPVAATGTVPSFAEYHRLNALAEVSDSEILSSHYFKKEADKIAISVLARKRMKRVVRENTILQTSLPEGIFVRHGSSRLDVMKVLIIGPQGTPYADGFFMFDIFLPADFPQKPPSVRFRVTSTKGNGMNPNLYTDGTVCLSLLGTWSGEPWRPEQSTLLQVLVSIQSMIFCPEPYYNEPYRSKNDVESRKYNKLVQQMTLDYAIDPWIQGTANAYGSRLSAAFAKQRAEGSVGARIQNFHPLWREVAVRYYGKDSKYRTQLSRREGA</sequence>
<feature type="compositionally biased region" description="Polar residues" evidence="3">
    <location>
        <begin position="13"/>
        <end position="30"/>
    </location>
</feature>
<evidence type="ECO:0000259" key="4">
    <source>
        <dbReference type="PROSITE" id="PS50127"/>
    </source>
</evidence>
<dbReference type="SMART" id="SM00212">
    <property type="entry name" value="UBCc"/>
    <property type="match status" value="1"/>
</dbReference>
<feature type="domain" description="UBC core" evidence="4">
    <location>
        <begin position="407"/>
        <end position="565"/>
    </location>
</feature>
<feature type="region of interest" description="Disordered" evidence="3">
    <location>
        <begin position="1"/>
        <end position="59"/>
    </location>
</feature>
<organism evidence="5 6">
    <name type="scientific">Apiospora marii</name>
    <dbReference type="NCBI Taxonomy" id="335849"/>
    <lineage>
        <taxon>Eukaryota</taxon>
        <taxon>Fungi</taxon>
        <taxon>Dikarya</taxon>
        <taxon>Ascomycota</taxon>
        <taxon>Pezizomycotina</taxon>
        <taxon>Sordariomycetes</taxon>
        <taxon>Xylariomycetidae</taxon>
        <taxon>Amphisphaeriales</taxon>
        <taxon>Apiosporaceae</taxon>
        <taxon>Apiospora</taxon>
    </lineage>
</organism>
<dbReference type="Pfam" id="PF00179">
    <property type="entry name" value="UQ_con"/>
    <property type="match status" value="1"/>
</dbReference>
<dbReference type="InterPro" id="IPR000608">
    <property type="entry name" value="UBC"/>
</dbReference>
<evidence type="ECO:0000256" key="3">
    <source>
        <dbReference type="SAM" id="MobiDB-lite"/>
    </source>
</evidence>
<reference evidence="5 6" key="1">
    <citation type="submission" date="2023-01" db="EMBL/GenBank/DDBJ databases">
        <title>Analysis of 21 Apiospora genomes using comparative genomics revels a genus with tremendous synthesis potential of carbohydrate active enzymes and secondary metabolites.</title>
        <authorList>
            <person name="Sorensen T."/>
        </authorList>
    </citation>
    <scope>NUCLEOTIDE SEQUENCE [LARGE SCALE GENOMIC DNA]</scope>
    <source>
        <strain evidence="5 6">CBS 20057</strain>
    </source>
</reference>
<dbReference type="Gene3D" id="3.10.110.10">
    <property type="entry name" value="Ubiquitin Conjugating Enzyme"/>
    <property type="match status" value="1"/>
</dbReference>
<evidence type="ECO:0000256" key="2">
    <source>
        <dbReference type="ARBA" id="ARBA00022786"/>
    </source>
</evidence>
<evidence type="ECO:0000256" key="1">
    <source>
        <dbReference type="ARBA" id="ARBA00022679"/>
    </source>
</evidence>
<dbReference type="PANTHER" id="PTHR46116:SF15">
    <property type="entry name" value="(E3-INDEPENDENT) E2 UBIQUITIN-CONJUGATING ENZYME"/>
    <property type="match status" value="1"/>
</dbReference>
<dbReference type="PANTHER" id="PTHR46116">
    <property type="entry name" value="(E3-INDEPENDENT) E2 UBIQUITIN-CONJUGATING ENZYME"/>
    <property type="match status" value="1"/>
</dbReference>
<evidence type="ECO:0000313" key="6">
    <source>
        <dbReference type="Proteomes" id="UP001396898"/>
    </source>
</evidence>
<feature type="compositionally biased region" description="Basic residues" evidence="3">
    <location>
        <begin position="1"/>
        <end position="12"/>
    </location>
</feature>
<dbReference type="SUPFAM" id="SSF54495">
    <property type="entry name" value="UBC-like"/>
    <property type="match status" value="1"/>
</dbReference>
<feature type="compositionally biased region" description="Polar residues" evidence="3">
    <location>
        <begin position="40"/>
        <end position="49"/>
    </location>
</feature>
<comment type="caution">
    <text evidence="5">The sequence shown here is derived from an EMBL/GenBank/DDBJ whole genome shotgun (WGS) entry which is preliminary data.</text>
</comment>
<keyword evidence="2" id="KW-0833">Ubl conjugation pathway</keyword>
<protein>
    <recommendedName>
        <fullName evidence="4">UBC core domain-containing protein</fullName>
    </recommendedName>
</protein>
<evidence type="ECO:0000313" key="5">
    <source>
        <dbReference type="EMBL" id="KAK7999059.1"/>
    </source>
</evidence>
<dbReference type="EMBL" id="JAQQWI010000019">
    <property type="protein sequence ID" value="KAK7999059.1"/>
    <property type="molecule type" value="Genomic_DNA"/>
</dbReference>
<dbReference type="PROSITE" id="PS50127">
    <property type="entry name" value="UBC_2"/>
    <property type="match status" value="1"/>
</dbReference>